<keyword evidence="3" id="KW-1185">Reference proteome</keyword>
<dbReference type="OrthoDB" id="4865850at2759"/>
<proteinExistence type="predicted"/>
<gene>
    <name evidence="2" type="ORF">IF1G_10165</name>
</gene>
<feature type="chain" id="PRO_5022235514" evidence="1">
    <location>
        <begin position="20"/>
        <end position="128"/>
    </location>
</feature>
<dbReference type="AlphaFoldDB" id="A0A545VMI4"/>
<evidence type="ECO:0000256" key="1">
    <source>
        <dbReference type="SAM" id="SignalP"/>
    </source>
</evidence>
<evidence type="ECO:0000313" key="3">
    <source>
        <dbReference type="Proteomes" id="UP000315783"/>
    </source>
</evidence>
<reference evidence="2 3" key="1">
    <citation type="journal article" date="2019" name="Appl. Microbiol. Biotechnol.">
        <title>Genome sequence of Isaria javanica and comparative genome analysis insights into family S53 peptidase evolution in fungal entomopathogens.</title>
        <authorList>
            <person name="Lin R."/>
            <person name="Zhang X."/>
            <person name="Xin B."/>
            <person name="Zou M."/>
            <person name="Gao Y."/>
            <person name="Qin F."/>
            <person name="Hu Q."/>
            <person name="Xie B."/>
            <person name="Cheng X."/>
        </authorList>
    </citation>
    <scope>NUCLEOTIDE SEQUENCE [LARGE SCALE GENOMIC DNA]</scope>
    <source>
        <strain evidence="2 3">IJ1G</strain>
    </source>
</reference>
<feature type="signal peptide" evidence="1">
    <location>
        <begin position="1"/>
        <end position="19"/>
    </location>
</feature>
<accession>A0A545VMI4</accession>
<sequence>MKVSAIIIAAATLFAAGEACKCFTGSNINFGASRNCCAQSGGRWTGDDCAFAGTGGNLGKFNSCCGQNEFTYFLKSVPETIGKLRSSFADTIGNRMSVYEYDIQSLVSGFVASGLGAVSGYYNSWATD</sequence>
<dbReference type="Proteomes" id="UP000315783">
    <property type="component" value="Unassembled WGS sequence"/>
</dbReference>
<keyword evidence="1" id="KW-0732">Signal</keyword>
<protein>
    <submittedName>
        <fullName evidence="2">Uncharacterized protein</fullName>
    </submittedName>
</protein>
<name>A0A545VMI4_9HYPO</name>
<organism evidence="2 3">
    <name type="scientific">Cordyceps javanica</name>
    <dbReference type="NCBI Taxonomy" id="43265"/>
    <lineage>
        <taxon>Eukaryota</taxon>
        <taxon>Fungi</taxon>
        <taxon>Dikarya</taxon>
        <taxon>Ascomycota</taxon>
        <taxon>Pezizomycotina</taxon>
        <taxon>Sordariomycetes</taxon>
        <taxon>Hypocreomycetidae</taxon>
        <taxon>Hypocreales</taxon>
        <taxon>Cordycipitaceae</taxon>
        <taxon>Cordyceps</taxon>
    </lineage>
</organism>
<evidence type="ECO:0000313" key="2">
    <source>
        <dbReference type="EMBL" id="TQV91284.1"/>
    </source>
</evidence>
<dbReference type="EMBL" id="SPUK01000020">
    <property type="protein sequence ID" value="TQV91284.1"/>
    <property type="molecule type" value="Genomic_DNA"/>
</dbReference>
<comment type="caution">
    <text evidence="2">The sequence shown here is derived from an EMBL/GenBank/DDBJ whole genome shotgun (WGS) entry which is preliminary data.</text>
</comment>